<evidence type="ECO:0000256" key="5">
    <source>
        <dbReference type="ARBA" id="ARBA00023015"/>
    </source>
</evidence>
<feature type="region of interest" description="Disordered" evidence="10">
    <location>
        <begin position="903"/>
        <end position="924"/>
    </location>
</feature>
<feature type="region of interest" description="Disordered" evidence="10">
    <location>
        <begin position="420"/>
        <end position="460"/>
    </location>
</feature>
<dbReference type="STRING" id="578458.D8QFA0"/>
<dbReference type="PANTHER" id="PTHR47427:SF1">
    <property type="entry name" value="PROTEIN STE12"/>
    <property type="match status" value="1"/>
</dbReference>
<feature type="domain" description="C2H2-type" evidence="11">
    <location>
        <begin position="515"/>
        <end position="542"/>
    </location>
</feature>
<protein>
    <recommendedName>
        <fullName evidence="11">C2H2-type domain-containing protein</fullName>
    </recommendedName>
</protein>
<evidence type="ECO:0000256" key="9">
    <source>
        <dbReference type="PROSITE-ProRule" id="PRU00042"/>
    </source>
</evidence>
<dbReference type="GO" id="GO:0008270">
    <property type="term" value="F:zinc ion binding"/>
    <property type="evidence" value="ECO:0007669"/>
    <property type="project" value="UniProtKB-KW"/>
</dbReference>
<evidence type="ECO:0000259" key="11">
    <source>
        <dbReference type="PROSITE" id="PS50157"/>
    </source>
</evidence>
<evidence type="ECO:0000256" key="10">
    <source>
        <dbReference type="SAM" id="MobiDB-lite"/>
    </source>
</evidence>
<feature type="region of interest" description="Disordered" evidence="10">
    <location>
        <begin position="60"/>
        <end position="88"/>
    </location>
</feature>
<evidence type="ECO:0000256" key="2">
    <source>
        <dbReference type="ARBA" id="ARBA00022723"/>
    </source>
</evidence>
<dbReference type="PANTHER" id="PTHR47427">
    <property type="entry name" value="PROTEIN STE12"/>
    <property type="match status" value="1"/>
</dbReference>
<dbReference type="InterPro" id="IPR036236">
    <property type="entry name" value="Znf_C2H2_sf"/>
</dbReference>
<evidence type="ECO:0000256" key="1">
    <source>
        <dbReference type="ARBA" id="ARBA00004123"/>
    </source>
</evidence>
<dbReference type="AlphaFoldDB" id="D8QFA0"/>
<organism evidence="13">
    <name type="scientific">Schizophyllum commune (strain H4-8 / FGSC 9210)</name>
    <name type="common">Split gill fungus</name>
    <dbReference type="NCBI Taxonomy" id="578458"/>
    <lineage>
        <taxon>Eukaryota</taxon>
        <taxon>Fungi</taxon>
        <taxon>Dikarya</taxon>
        <taxon>Basidiomycota</taxon>
        <taxon>Agaricomycotina</taxon>
        <taxon>Agaricomycetes</taxon>
        <taxon>Agaricomycetidae</taxon>
        <taxon>Agaricales</taxon>
        <taxon>Schizophyllaceae</taxon>
        <taxon>Schizophyllum</taxon>
    </lineage>
</organism>
<feature type="region of interest" description="Disordered" evidence="10">
    <location>
        <begin position="715"/>
        <end position="801"/>
    </location>
</feature>
<dbReference type="PROSITE" id="PS00028">
    <property type="entry name" value="ZINC_FINGER_C2H2_1"/>
    <property type="match status" value="2"/>
</dbReference>
<evidence type="ECO:0000313" key="12">
    <source>
        <dbReference type="EMBL" id="EFI93091.1"/>
    </source>
</evidence>
<feature type="compositionally biased region" description="Polar residues" evidence="10">
    <location>
        <begin position="353"/>
        <end position="365"/>
    </location>
</feature>
<dbReference type="GO" id="GO:0005634">
    <property type="term" value="C:nucleus"/>
    <property type="evidence" value="ECO:0007669"/>
    <property type="project" value="UniProtKB-SubCell"/>
</dbReference>
<dbReference type="EMBL" id="GL377311">
    <property type="protein sequence ID" value="EFI93091.1"/>
    <property type="molecule type" value="Genomic_DNA"/>
</dbReference>
<dbReference type="eggNOG" id="KOG1721">
    <property type="taxonomic scope" value="Eukaryota"/>
</dbReference>
<dbReference type="HOGENOM" id="CLU_004873_0_0_1"/>
<keyword evidence="7" id="KW-0539">Nucleus</keyword>
<keyword evidence="2" id="KW-0479">Metal-binding</keyword>
<feature type="compositionally biased region" description="Polar residues" evidence="10">
    <location>
        <begin position="430"/>
        <end position="439"/>
    </location>
</feature>
<dbReference type="KEGG" id="scm:SCHCO_02638469"/>
<dbReference type="InParanoid" id="D8QFA0"/>
<feature type="region of interest" description="Disordered" evidence="10">
    <location>
        <begin position="295"/>
        <end position="328"/>
    </location>
</feature>
<keyword evidence="3 9" id="KW-0863">Zinc-finger</keyword>
<dbReference type="Gene3D" id="3.30.160.60">
    <property type="entry name" value="Classic Zinc Finger"/>
    <property type="match status" value="2"/>
</dbReference>
<sequence length="924" mass="99120">MNSYSTYPQKRASLGFGNLQVSTQEDPERAIQIDENEYTARPGNAHAHASFHSSLEAAAAANGGTSAGQGASGSAGETSTSQDFPGLSRPLTHAEQERLAHLDKLKFFLATAPSRWDSANGGGDYPGSDLQQQTDAAHSHPSLNRFLLPTQEYVSCVLWNGLYHITGTDIVRALVFRFEAFGRPVRNMKKFEEGIFSDLRNLKPGVDASLEEPKSPFLDLLFKYQCIRTQKKQKVFYWFSVPHDRLFLDALERDLKREKMGLEPTTVITGEPAMSFRYDPKRTLYDQFVAAAQPVSDKDSESRSSSRSSAADESDSDASSSKPPTAAQKTPFFSMFNLFEGSPTYKQRRKKTPGSSNLNPNKSGLSMQMERGRQQMRFPNYPYGPGGSLSRERMRPFGGMGDMEGDDVSAAEMFMKQARGELTGPGRNPGTWNEFSNRPRSLDLGGPQHRHTYPGPPMEGSPNLEGPLHANTLDGAQLDPTGKAFMCPLFSCGRLFKRMEHLKRHLRTHTMERPFACPMCRKRFSRSDNLGQHLRTHSREGMAGVERIPGFNGGMEGEGMDFAMGGEGGMGFGMNGGEWDGGMESGSDMDDGAYGSMPQSSGMGSMSNVGAPLGMFGEMGAGMGMAAQLPAGPSNEGFDLTVRGGNEEEGFFPGSAPNGPVGFGDYDGSWSGPGSYSSSSSASSLYEQNISMSAPSHKQAFDHANIYPVPSLLDAGGTGPIRRHRSMTPSMAREVRRPTTAGSDYDGTGRGMHFSPHPSPSPRGFHPYSRPESAHSSPSNFPLPLPHLARSDSRSSNYSTGEMQEQMRHMMNIGPASRQNSSDWGTGAGMGGGGGGEMFRTESPASFGGAGAMGDGASPPVFGGATESPAPFSTELPPVPPAGGAGFGGDVYPGGMDAPASFMNPLDMPGGPSRSGSGGFYPPH</sequence>
<dbReference type="Pfam" id="PF00096">
    <property type="entry name" value="zf-C2H2"/>
    <property type="match status" value="2"/>
</dbReference>
<gene>
    <name evidence="12" type="ORF">SCHCODRAFT_269928</name>
</gene>
<evidence type="ECO:0000256" key="3">
    <source>
        <dbReference type="ARBA" id="ARBA00022771"/>
    </source>
</evidence>
<dbReference type="GO" id="GO:1990527">
    <property type="term" value="C:Tec1p-Ste12p-Dig1p complex"/>
    <property type="evidence" value="ECO:0007669"/>
    <property type="project" value="TreeGrafter"/>
</dbReference>
<feature type="domain" description="C2H2-type" evidence="11">
    <location>
        <begin position="485"/>
        <end position="514"/>
    </location>
</feature>
<comment type="similarity">
    <text evidence="8">Belongs to the STE12 transcription factor family.</text>
</comment>
<feature type="region of interest" description="Disordered" evidence="10">
    <location>
        <begin position="344"/>
        <end position="365"/>
    </location>
</feature>
<dbReference type="InterPro" id="IPR013087">
    <property type="entry name" value="Znf_C2H2_type"/>
</dbReference>
<evidence type="ECO:0000256" key="7">
    <source>
        <dbReference type="ARBA" id="ARBA00023242"/>
    </source>
</evidence>
<dbReference type="GeneID" id="9591765"/>
<dbReference type="OrthoDB" id="1095242at2759"/>
<reference evidence="12 13" key="1">
    <citation type="journal article" date="2010" name="Nat. Biotechnol.">
        <title>Genome sequence of the model mushroom Schizophyllum commune.</title>
        <authorList>
            <person name="Ohm R.A."/>
            <person name="de Jong J.F."/>
            <person name="Lugones L.G."/>
            <person name="Aerts A."/>
            <person name="Kothe E."/>
            <person name="Stajich J.E."/>
            <person name="de Vries R.P."/>
            <person name="Record E."/>
            <person name="Levasseur A."/>
            <person name="Baker S.E."/>
            <person name="Bartholomew K.A."/>
            <person name="Coutinho P.M."/>
            <person name="Erdmann S."/>
            <person name="Fowler T.J."/>
            <person name="Gathman A.C."/>
            <person name="Lombard V."/>
            <person name="Henrissat B."/>
            <person name="Knabe N."/>
            <person name="Kuees U."/>
            <person name="Lilly W.W."/>
            <person name="Lindquist E."/>
            <person name="Lucas S."/>
            <person name="Magnuson J.K."/>
            <person name="Piumi F."/>
            <person name="Raudaskoski M."/>
            <person name="Salamov A."/>
            <person name="Schmutz J."/>
            <person name="Schwarze F.W.M.R."/>
            <person name="vanKuyk P.A."/>
            <person name="Horton J.S."/>
            <person name="Grigoriev I.V."/>
            <person name="Woesten H.A.B."/>
        </authorList>
    </citation>
    <scope>NUCLEOTIDE SEQUENCE [LARGE SCALE GENOMIC DNA]</scope>
    <source>
        <strain evidence="13">H4-8 / FGSC 9210</strain>
    </source>
</reference>
<dbReference type="Pfam" id="PF02200">
    <property type="entry name" value="STE"/>
    <property type="match status" value="1"/>
</dbReference>
<feature type="compositionally biased region" description="Low complexity" evidence="10">
    <location>
        <begin position="305"/>
        <end position="322"/>
    </location>
</feature>
<evidence type="ECO:0000256" key="4">
    <source>
        <dbReference type="ARBA" id="ARBA00022833"/>
    </source>
</evidence>
<dbReference type="InterPro" id="IPR052127">
    <property type="entry name" value="STE12_transcription_factor"/>
</dbReference>
<dbReference type="GO" id="GO:1990526">
    <property type="term" value="C:Ste12p-Dig1p-Dig2p complex"/>
    <property type="evidence" value="ECO:0007669"/>
    <property type="project" value="TreeGrafter"/>
</dbReference>
<dbReference type="RefSeq" id="XP_003027994.1">
    <property type="nucleotide sequence ID" value="XM_003027948.1"/>
</dbReference>
<evidence type="ECO:0000313" key="13">
    <source>
        <dbReference type="Proteomes" id="UP000007431"/>
    </source>
</evidence>
<dbReference type="InterPro" id="IPR003120">
    <property type="entry name" value="Ste12"/>
</dbReference>
<evidence type="ECO:0000256" key="6">
    <source>
        <dbReference type="ARBA" id="ARBA00023163"/>
    </source>
</evidence>
<dbReference type="PROSITE" id="PS50157">
    <property type="entry name" value="ZINC_FINGER_C2H2_2"/>
    <property type="match status" value="2"/>
</dbReference>
<dbReference type="GO" id="GO:0003700">
    <property type="term" value="F:DNA-binding transcription factor activity"/>
    <property type="evidence" value="ECO:0007669"/>
    <property type="project" value="InterPro"/>
</dbReference>
<dbReference type="FunFam" id="3.30.160.60:FF:002343">
    <property type="entry name" value="Zinc finger protein 33A"/>
    <property type="match status" value="1"/>
</dbReference>
<keyword evidence="6" id="KW-0804">Transcription</keyword>
<dbReference type="SUPFAM" id="SSF57667">
    <property type="entry name" value="beta-beta-alpha zinc fingers"/>
    <property type="match status" value="1"/>
</dbReference>
<feature type="region of interest" description="Disordered" evidence="10">
    <location>
        <begin position="814"/>
        <end position="870"/>
    </location>
</feature>
<dbReference type="SMART" id="SM00355">
    <property type="entry name" value="ZnF_C2H2"/>
    <property type="match status" value="2"/>
</dbReference>
<dbReference type="VEuPathDB" id="FungiDB:SCHCODRAFT_02638469"/>
<comment type="subcellular location">
    <subcellularLocation>
        <location evidence="1">Nucleus</location>
    </subcellularLocation>
</comment>
<evidence type="ECO:0000256" key="8">
    <source>
        <dbReference type="ARBA" id="ARBA00024345"/>
    </source>
</evidence>
<name>D8QFA0_SCHCM</name>
<dbReference type="OMA" id="PEMDHEH"/>
<proteinExistence type="inferred from homology"/>
<feature type="compositionally biased region" description="Gly residues" evidence="10">
    <location>
        <begin position="826"/>
        <end position="837"/>
    </location>
</feature>
<dbReference type="Proteomes" id="UP000007431">
    <property type="component" value="Unassembled WGS sequence"/>
</dbReference>
<keyword evidence="13" id="KW-1185">Reference proteome</keyword>
<keyword evidence="4" id="KW-0862">Zinc</keyword>
<dbReference type="SMART" id="SM00424">
    <property type="entry name" value="STE"/>
    <property type="match status" value="1"/>
</dbReference>
<accession>D8QFA0</accession>
<keyword evidence="5" id="KW-0805">Transcription regulation</keyword>